<keyword evidence="2" id="KW-0479">Metal-binding</keyword>
<evidence type="ECO:0000313" key="9">
    <source>
        <dbReference type="EMBL" id="ORX88916.1"/>
    </source>
</evidence>
<evidence type="ECO:0000313" key="10">
    <source>
        <dbReference type="Proteomes" id="UP000193498"/>
    </source>
</evidence>
<dbReference type="SUPFAM" id="SSF57863">
    <property type="entry name" value="ArfGap/RecO-like zinc finger"/>
    <property type="match status" value="1"/>
</dbReference>
<evidence type="ECO:0000259" key="8">
    <source>
        <dbReference type="PROSITE" id="PS50115"/>
    </source>
</evidence>
<dbReference type="InterPro" id="IPR038508">
    <property type="entry name" value="ArfGAP_dom_sf"/>
</dbReference>
<feature type="region of interest" description="Disordered" evidence="6">
    <location>
        <begin position="257"/>
        <end position="322"/>
    </location>
</feature>
<name>A0A1Y1XTU0_9FUNG</name>
<dbReference type="GO" id="GO:0008270">
    <property type="term" value="F:zinc ion binding"/>
    <property type="evidence" value="ECO:0007669"/>
    <property type="project" value="UniProtKB-KW"/>
</dbReference>
<dbReference type="FunCoup" id="A0A1Y1XTU0">
    <property type="interactions" value="646"/>
</dbReference>
<dbReference type="PROSITE" id="PS50115">
    <property type="entry name" value="ARFGAP"/>
    <property type="match status" value="1"/>
</dbReference>
<dbReference type="OrthoDB" id="10266696at2759"/>
<keyword evidence="10" id="KW-1185">Reference proteome</keyword>
<evidence type="ECO:0000256" key="5">
    <source>
        <dbReference type="PROSITE-ProRule" id="PRU00288"/>
    </source>
</evidence>
<reference evidence="9 10" key="1">
    <citation type="submission" date="2016-07" db="EMBL/GenBank/DDBJ databases">
        <title>Pervasive Adenine N6-methylation of Active Genes in Fungi.</title>
        <authorList>
            <consortium name="DOE Joint Genome Institute"/>
            <person name="Mondo S.J."/>
            <person name="Dannebaum R.O."/>
            <person name="Kuo R.C."/>
            <person name="Labutti K."/>
            <person name="Haridas S."/>
            <person name="Kuo A."/>
            <person name="Salamov A."/>
            <person name="Ahrendt S.R."/>
            <person name="Lipzen A."/>
            <person name="Sullivan W."/>
            <person name="Andreopoulos W.B."/>
            <person name="Clum A."/>
            <person name="Lindquist E."/>
            <person name="Daum C."/>
            <person name="Ramamoorthy G.K."/>
            <person name="Gryganskyi A."/>
            <person name="Culley D."/>
            <person name="Magnuson J.K."/>
            <person name="James T.Y."/>
            <person name="O'Malley M.A."/>
            <person name="Stajich J.E."/>
            <person name="Spatafora J.W."/>
            <person name="Visel A."/>
            <person name="Grigoriev I.V."/>
        </authorList>
    </citation>
    <scope>NUCLEOTIDE SEQUENCE [LARGE SCALE GENOMIC DNA]</scope>
    <source>
        <strain evidence="9 10">CBS 931.73</strain>
    </source>
</reference>
<feature type="compositionally biased region" description="Polar residues" evidence="6">
    <location>
        <begin position="337"/>
        <end position="360"/>
    </location>
</feature>
<dbReference type="FunFam" id="1.10.220.150:FF:000009">
    <property type="entry name" value="stromal membrane-associated protein 1 isoform X1"/>
    <property type="match status" value="1"/>
</dbReference>
<feature type="region of interest" description="Disordered" evidence="6">
    <location>
        <begin position="192"/>
        <end position="244"/>
    </location>
</feature>
<dbReference type="GO" id="GO:0005096">
    <property type="term" value="F:GTPase activator activity"/>
    <property type="evidence" value="ECO:0007669"/>
    <property type="project" value="UniProtKB-KW"/>
</dbReference>
<evidence type="ECO:0000256" key="3">
    <source>
        <dbReference type="ARBA" id="ARBA00022771"/>
    </source>
</evidence>
<sequence length="410" mass="45963">MTTTRLTLQGKVASERNQRVFAELLRDPSNAVCADCRSPGPCWASHNLGIFLCMRCAGIHRKIGTHITKVKSLTLDSWTTEQIENLKKLGNKHVNAYFNPQPEKHPVPHGDKEMEKYIRDKYERKVFMSKEPTQRRPQIESPKVAPQQNSLLVKLRELGYTDHARNEQALTRANNNLEMAIHLLNSIPTGSAPASTLTRSMTYSEGSTQQPSYQRPVPLRRSTTTQPIPNVLDPNMFETKGSPIPNQAFAINTAQQQQQQQQLQQSFNPTSTAYPNQYTNSPAGVLNQQISPQGYGQPLNGYYSSQPAYTNSFQSQSQPQPDQFKHQVNKDYIMSLYSPSSGPSYNQSPQQFHSFNPQQSGVGGAQQPFVQGGSQAMTSNSYQTNPSMNNPQTQPPPHQGNFQPSGDWWN</sequence>
<feature type="domain" description="Arf-GAP" evidence="8">
    <location>
        <begin position="18"/>
        <end position="135"/>
    </location>
</feature>
<dbReference type="Gene3D" id="1.10.220.150">
    <property type="entry name" value="Arf GTPase activating protein"/>
    <property type="match status" value="1"/>
</dbReference>
<feature type="compositionally biased region" description="Low complexity" evidence="6">
    <location>
        <begin position="312"/>
        <end position="322"/>
    </location>
</feature>
<dbReference type="InterPro" id="IPR015940">
    <property type="entry name" value="UBA"/>
</dbReference>
<comment type="caution">
    <text evidence="9">The sequence shown here is derived from an EMBL/GenBank/DDBJ whole genome shotgun (WGS) entry which is preliminary data.</text>
</comment>
<proteinExistence type="predicted"/>
<organism evidence="9 10">
    <name type="scientific">Basidiobolus meristosporus CBS 931.73</name>
    <dbReference type="NCBI Taxonomy" id="1314790"/>
    <lineage>
        <taxon>Eukaryota</taxon>
        <taxon>Fungi</taxon>
        <taxon>Fungi incertae sedis</taxon>
        <taxon>Zoopagomycota</taxon>
        <taxon>Entomophthoromycotina</taxon>
        <taxon>Basidiobolomycetes</taxon>
        <taxon>Basidiobolales</taxon>
        <taxon>Basidiobolaceae</taxon>
        <taxon>Basidiobolus</taxon>
    </lineage>
</organism>
<feature type="compositionally biased region" description="Polar residues" evidence="6">
    <location>
        <begin position="266"/>
        <end position="294"/>
    </location>
</feature>
<dbReference type="STRING" id="1314790.A0A1Y1XTU0"/>
<evidence type="ECO:0000256" key="6">
    <source>
        <dbReference type="SAM" id="MobiDB-lite"/>
    </source>
</evidence>
<protein>
    <submittedName>
        <fullName evidence="9">ArfGap-domain-containing protein</fullName>
    </submittedName>
</protein>
<dbReference type="SMART" id="SM00105">
    <property type="entry name" value="ArfGap"/>
    <property type="match status" value="1"/>
</dbReference>
<dbReference type="PRINTS" id="PR00405">
    <property type="entry name" value="REVINTRACTNG"/>
</dbReference>
<keyword evidence="4" id="KW-0862">Zinc</keyword>
<dbReference type="AlphaFoldDB" id="A0A1Y1XTU0"/>
<keyword evidence="3 5" id="KW-0863">Zinc-finger</keyword>
<dbReference type="PROSITE" id="PS50030">
    <property type="entry name" value="UBA"/>
    <property type="match status" value="1"/>
</dbReference>
<evidence type="ECO:0000259" key="7">
    <source>
        <dbReference type="PROSITE" id="PS50030"/>
    </source>
</evidence>
<dbReference type="InterPro" id="IPR009060">
    <property type="entry name" value="UBA-like_sf"/>
</dbReference>
<evidence type="ECO:0000256" key="1">
    <source>
        <dbReference type="ARBA" id="ARBA00022468"/>
    </source>
</evidence>
<dbReference type="InterPro" id="IPR037278">
    <property type="entry name" value="ARFGAP/RecO"/>
</dbReference>
<accession>A0A1Y1XTU0</accession>
<feature type="compositionally biased region" description="Polar residues" evidence="6">
    <location>
        <begin position="192"/>
        <end position="213"/>
    </location>
</feature>
<gene>
    <name evidence="9" type="ORF">K493DRAFT_290017</name>
</gene>
<feature type="region of interest" description="Disordered" evidence="6">
    <location>
        <begin position="335"/>
        <end position="410"/>
    </location>
</feature>
<dbReference type="PANTHER" id="PTHR45705">
    <property type="entry name" value="FI20236P1"/>
    <property type="match status" value="1"/>
</dbReference>
<dbReference type="PANTHER" id="PTHR45705:SF1">
    <property type="entry name" value="FI20236P1"/>
    <property type="match status" value="1"/>
</dbReference>
<feature type="compositionally biased region" description="Polar residues" evidence="6">
    <location>
        <begin position="302"/>
        <end position="311"/>
    </location>
</feature>
<evidence type="ECO:0000256" key="2">
    <source>
        <dbReference type="ARBA" id="ARBA00022723"/>
    </source>
</evidence>
<dbReference type="Pfam" id="PF01412">
    <property type="entry name" value="ArfGap"/>
    <property type="match status" value="1"/>
</dbReference>
<dbReference type="CDD" id="cd08204">
    <property type="entry name" value="ArfGap"/>
    <property type="match status" value="1"/>
</dbReference>
<feature type="domain" description="UBA" evidence="7">
    <location>
        <begin position="146"/>
        <end position="187"/>
    </location>
</feature>
<dbReference type="EMBL" id="MCFE01000490">
    <property type="protein sequence ID" value="ORX88916.1"/>
    <property type="molecule type" value="Genomic_DNA"/>
</dbReference>
<dbReference type="InterPro" id="IPR001164">
    <property type="entry name" value="ArfGAP_dom"/>
</dbReference>
<dbReference type="SUPFAM" id="SSF46934">
    <property type="entry name" value="UBA-like"/>
    <property type="match status" value="1"/>
</dbReference>
<dbReference type="GO" id="GO:0005737">
    <property type="term" value="C:cytoplasm"/>
    <property type="evidence" value="ECO:0007669"/>
    <property type="project" value="TreeGrafter"/>
</dbReference>
<keyword evidence="1" id="KW-0343">GTPase activation</keyword>
<feature type="compositionally biased region" description="Polar residues" evidence="6">
    <location>
        <begin position="368"/>
        <end position="392"/>
    </location>
</feature>
<evidence type="ECO:0000256" key="4">
    <source>
        <dbReference type="ARBA" id="ARBA00022833"/>
    </source>
</evidence>
<dbReference type="Proteomes" id="UP000193498">
    <property type="component" value="Unassembled WGS sequence"/>
</dbReference>
<dbReference type="Gene3D" id="1.10.8.10">
    <property type="entry name" value="DNA helicase RuvA subunit, C-terminal domain"/>
    <property type="match status" value="1"/>
</dbReference>
<dbReference type="InParanoid" id="A0A1Y1XTU0"/>
<dbReference type="InterPro" id="IPR051718">
    <property type="entry name" value="ARF_GTPase-activating"/>
</dbReference>